<reference evidence="6" key="2">
    <citation type="submission" date="2025-09" db="UniProtKB">
        <authorList>
            <consortium name="Ensembl"/>
        </authorList>
    </citation>
    <scope>IDENTIFICATION</scope>
</reference>
<organism evidence="6 7">
    <name type="scientific">Saimiri boliviensis boliviensis</name>
    <name type="common">Bolivian squirrel monkey</name>
    <dbReference type="NCBI Taxonomy" id="39432"/>
    <lineage>
        <taxon>Eukaryota</taxon>
        <taxon>Metazoa</taxon>
        <taxon>Chordata</taxon>
        <taxon>Craniata</taxon>
        <taxon>Vertebrata</taxon>
        <taxon>Euteleostomi</taxon>
        <taxon>Mammalia</taxon>
        <taxon>Eutheria</taxon>
        <taxon>Euarchontoglires</taxon>
        <taxon>Primates</taxon>
        <taxon>Haplorrhini</taxon>
        <taxon>Platyrrhini</taxon>
        <taxon>Cebidae</taxon>
        <taxon>Saimiriinae</taxon>
        <taxon>Saimiri</taxon>
    </lineage>
</organism>
<gene>
    <name evidence="6" type="primary">PFAS</name>
</gene>
<dbReference type="PANTHER" id="PTHR10099">
    <property type="entry name" value="PHOSPHORIBOSYLFORMYLGLYCINAMIDINE SYNTHASE"/>
    <property type="match status" value="1"/>
</dbReference>
<dbReference type="GO" id="GO:0006164">
    <property type="term" value="P:purine nucleotide biosynthetic process"/>
    <property type="evidence" value="ECO:0007669"/>
    <property type="project" value="UniProtKB-KW"/>
</dbReference>
<dbReference type="PANTHER" id="PTHR10099:SF1">
    <property type="entry name" value="PHOSPHORIBOSYLFORMYLGLYCINAMIDINE SYNTHASE"/>
    <property type="match status" value="1"/>
</dbReference>
<dbReference type="GO" id="GO:0005737">
    <property type="term" value="C:cytoplasm"/>
    <property type="evidence" value="ECO:0007669"/>
    <property type="project" value="TreeGrafter"/>
</dbReference>
<keyword evidence="3" id="KW-0658">Purine biosynthesis</keyword>
<accession>A0A2K6V1H0</accession>
<proteinExistence type="predicted"/>
<dbReference type="AlphaFoldDB" id="A0A2K6V1H0"/>
<dbReference type="Proteomes" id="UP000233220">
    <property type="component" value="Unplaced"/>
</dbReference>
<protein>
    <submittedName>
        <fullName evidence="6">Phosphoribosylformylglycinamidine synthase</fullName>
    </submittedName>
</protein>
<dbReference type="Ensembl" id="ENSSBOT00000054934.1">
    <property type="protein sequence ID" value="ENSSBOP00000037989.1"/>
    <property type="gene ID" value="ENSSBOG00000035060.1"/>
</dbReference>
<evidence type="ECO:0000313" key="6">
    <source>
        <dbReference type="Ensembl" id="ENSSBOP00000037989.1"/>
    </source>
</evidence>
<dbReference type="GO" id="GO:0005524">
    <property type="term" value="F:ATP binding"/>
    <property type="evidence" value="ECO:0007669"/>
    <property type="project" value="UniProtKB-KW"/>
</dbReference>
<dbReference type="GeneTree" id="ENSGT00390000007600"/>
<keyword evidence="2" id="KW-0547">Nucleotide-binding</keyword>
<evidence type="ECO:0000256" key="2">
    <source>
        <dbReference type="ARBA" id="ARBA00022741"/>
    </source>
</evidence>
<evidence type="ECO:0000256" key="4">
    <source>
        <dbReference type="ARBA" id="ARBA00022840"/>
    </source>
</evidence>
<dbReference type="SUPFAM" id="SSF82697">
    <property type="entry name" value="PurS-like"/>
    <property type="match status" value="1"/>
</dbReference>
<keyword evidence="7" id="KW-1185">Reference proteome</keyword>
<dbReference type="InterPro" id="IPR040707">
    <property type="entry name" value="FGAR-AT_N"/>
</dbReference>
<evidence type="ECO:0000256" key="1">
    <source>
        <dbReference type="ARBA" id="ARBA00022598"/>
    </source>
</evidence>
<dbReference type="GO" id="GO:0004642">
    <property type="term" value="F:phosphoribosylformylglycinamidine synthase activity"/>
    <property type="evidence" value="ECO:0007669"/>
    <property type="project" value="TreeGrafter"/>
</dbReference>
<evidence type="ECO:0000313" key="7">
    <source>
        <dbReference type="Proteomes" id="UP000233220"/>
    </source>
</evidence>
<keyword evidence="4" id="KW-0067">ATP-binding</keyword>
<name>A0A2K6V1H0_SAIBB</name>
<reference evidence="6" key="1">
    <citation type="submission" date="2025-08" db="UniProtKB">
        <authorList>
            <consortium name="Ensembl"/>
        </authorList>
    </citation>
    <scope>IDENTIFICATION</scope>
</reference>
<evidence type="ECO:0000259" key="5">
    <source>
        <dbReference type="Pfam" id="PF18076"/>
    </source>
</evidence>
<dbReference type="Pfam" id="PF18076">
    <property type="entry name" value="FGAR-AT_N"/>
    <property type="match status" value="1"/>
</dbReference>
<sequence length="140" mass="15584">MSPVLHFYVRPSGHEGAASGHTRRKLQGKLPELQGVETELCYNVNWTAEALPSAEETKKLMWLFGCPLLLDDVARQSWLLPGSNDLLLEVGPRLNFSTPTSTNIVSVCHAAGLGPVDRVETTRRYRLSACFVWLCRLFTA</sequence>
<dbReference type="InterPro" id="IPR036604">
    <property type="entry name" value="PurS-like_sf"/>
</dbReference>
<keyword evidence="1" id="KW-0436">Ligase</keyword>
<evidence type="ECO:0000256" key="3">
    <source>
        <dbReference type="ARBA" id="ARBA00022755"/>
    </source>
</evidence>
<feature type="domain" description="Phosphoribosylformylglycinamidine synthase N-terminal" evidence="5">
    <location>
        <begin position="83"/>
        <end position="128"/>
    </location>
</feature>